<dbReference type="EMBL" id="JACFYJ010000171">
    <property type="protein sequence ID" value="MEI6003232.1"/>
    <property type="molecule type" value="Genomic_DNA"/>
</dbReference>
<dbReference type="CDD" id="cd00063">
    <property type="entry name" value="FN3"/>
    <property type="match status" value="1"/>
</dbReference>
<protein>
    <submittedName>
        <fullName evidence="2">Fibronectin type III domain-containing protein</fullName>
    </submittedName>
</protein>
<proteinExistence type="predicted"/>
<dbReference type="RefSeq" id="WP_336602779.1">
    <property type="nucleotide sequence ID" value="NZ_JACFYJ010000171.1"/>
</dbReference>
<keyword evidence="3" id="KW-1185">Reference proteome</keyword>
<organism evidence="2 3">
    <name type="scientific">Paraburkholderia bengalensis</name>
    <dbReference type="NCBI Taxonomy" id="2747562"/>
    <lineage>
        <taxon>Bacteria</taxon>
        <taxon>Pseudomonadati</taxon>
        <taxon>Pseudomonadota</taxon>
        <taxon>Betaproteobacteria</taxon>
        <taxon>Burkholderiales</taxon>
        <taxon>Burkholderiaceae</taxon>
        <taxon>Paraburkholderia</taxon>
    </lineage>
</organism>
<evidence type="ECO:0000313" key="2">
    <source>
        <dbReference type="EMBL" id="MEI6003232.1"/>
    </source>
</evidence>
<accession>A0ABU8J669</accession>
<sequence length="743" mass="83366">MKSVFRPLLHLVFHGIALGNSIARRFWINPGAQQRTRAINAPLVSAGTGVVCGLLVAFAIAASAQRNWEPEQRTHQTARTFELHAISSDAISITLRWKPQEAASEYEVSRDGKVVGRTSARVGYFTDFDLVPEHIYQYRVTAANSSGAPVSFSESLIARTGQSAAIRTQYTVLAIAFGPPDSPLVKESAFLKHRIQFLKLASLGSADLRLYHGGIVQSPVTPTLRPGETTVDYKDLVTRRDLGLNGYSIIDLIEKGDIDHVWVVKTPVEFLENALVGNRTIQGTGITTNNTWVPIDVKCSRSFFINQFTPEERANDAYVHMAEGVMTSISDGHPESWPRDLPYTVYTSDRSSHATQSALLNLWEKYRLTDDWNGTSSGSITAYASKGNGNIGSSHFPPTSTRTCKDDYCYFDRPTWQRYIDSAADDWFVYPSFTGTRRKLNGYDYGAFNNFVEGASSYSDEFGTSPELHPSFVFSAASFHEWWFAHLPHGEGFQGGILNNWWPYLFDFNRFDGVPIDFKVTDVPIRHPGFHAAPSKHKPDLTDASNWGYWNSQTVGAKVGYLRTVESARGSALEVTIENTQDFEELGGFGRNDVFYPVSRNAHWDLRNLRTVSFAVKPILNAKLIAGTNPILRLYKNGGQRIEFVPRLRGRYANLFKEMHFQDADGWFLFSVPVAGDDIWERHVIGYIEPGLTESDRQAAEQRLEAEILDDVNYVEISIRTTTSQSVNPDDFVSYYIGKLFVR</sequence>
<comment type="caution">
    <text evidence="2">The sequence shown here is derived from an EMBL/GenBank/DDBJ whole genome shotgun (WGS) entry which is preliminary data.</text>
</comment>
<evidence type="ECO:0000313" key="3">
    <source>
        <dbReference type="Proteomes" id="UP001386437"/>
    </source>
</evidence>
<name>A0ABU8J669_9BURK</name>
<dbReference type="InterPro" id="IPR003961">
    <property type="entry name" value="FN3_dom"/>
</dbReference>
<dbReference type="InterPro" id="IPR013783">
    <property type="entry name" value="Ig-like_fold"/>
</dbReference>
<dbReference type="Gene3D" id="2.60.40.10">
    <property type="entry name" value="Immunoglobulins"/>
    <property type="match status" value="1"/>
</dbReference>
<evidence type="ECO:0000259" key="1">
    <source>
        <dbReference type="PROSITE" id="PS50853"/>
    </source>
</evidence>
<dbReference type="SUPFAM" id="SSF49265">
    <property type="entry name" value="Fibronectin type III"/>
    <property type="match status" value="1"/>
</dbReference>
<gene>
    <name evidence="2" type="ORF">H3V53_40995</name>
</gene>
<reference evidence="2 3" key="1">
    <citation type="journal article" date="2022" name="Arch. Microbiol.">
        <title>Paraburkholderia bengalensis sp. nov. isolated from roots of Oryza sativa, IR64.</title>
        <authorList>
            <person name="Nag P."/>
            <person name="Mondal N."/>
            <person name="Sarkar J."/>
            <person name="Das S."/>
        </authorList>
    </citation>
    <scope>NUCLEOTIDE SEQUENCE [LARGE SCALE GENOMIC DNA]</scope>
    <source>
        <strain evidence="2 3">IR64_4_BI</strain>
    </source>
</reference>
<feature type="domain" description="Fibronectin type-III" evidence="1">
    <location>
        <begin position="79"/>
        <end position="163"/>
    </location>
</feature>
<dbReference type="Proteomes" id="UP001386437">
    <property type="component" value="Unassembled WGS sequence"/>
</dbReference>
<dbReference type="InterPro" id="IPR036116">
    <property type="entry name" value="FN3_sf"/>
</dbReference>
<dbReference type="PROSITE" id="PS50853">
    <property type="entry name" value="FN3"/>
    <property type="match status" value="1"/>
</dbReference>